<gene>
    <name evidence="2" type="ORF">METZ01_LOCUS306143</name>
</gene>
<organism evidence="2">
    <name type="scientific">marine metagenome</name>
    <dbReference type="NCBI Taxonomy" id="408172"/>
    <lineage>
        <taxon>unclassified sequences</taxon>
        <taxon>metagenomes</taxon>
        <taxon>ecological metagenomes</taxon>
    </lineage>
</organism>
<protein>
    <submittedName>
        <fullName evidence="2">Uncharacterized protein</fullName>
    </submittedName>
</protein>
<proteinExistence type="predicted"/>
<dbReference type="EMBL" id="UINC01096422">
    <property type="protein sequence ID" value="SVC53289.1"/>
    <property type="molecule type" value="Genomic_DNA"/>
</dbReference>
<reference evidence="2" key="1">
    <citation type="submission" date="2018-05" db="EMBL/GenBank/DDBJ databases">
        <authorList>
            <person name="Lanie J.A."/>
            <person name="Ng W.-L."/>
            <person name="Kazmierczak K.M."/>
            <person name="Andrzejewski T.M."/>
            <person name="Davidsen T.M."/>
            <person name="Wayne K.J."/>
            <person name="Tettelin H."/>
            <person name="Glass J.I."/>
            <person name="Rusch D."/>
            <person name="Podicherti R."/>
            <person name="Tsui H.-C.T."/>
            <person name="Winkler M.E."/>
        </authorList>
    </citation>
    <scope>NUCLEOTIDE SEQUENCE</scope>
</reference>
<keyword evidence="1" id="KW-0812">Transmembrane</keyword>
<sequence>MTTSFAAILAGSVFIETLLFRIFARGGVYFISDTTPIVVKTGYTTLIF</sequence>
<accession>A0A382MWM6</accession>
<keyword evidence="1" id="KW-0472">Membrane</keyword>
<name>A0A382MWM6_9ZZZZ</name>
<dbReference type="AlphaFoldDB" id="A0A382MWM6"/>
<evidence type="ECO:0000256" key="1">
    <source>
        <dbReference type="SAM" id="Phobius"/>
    </source>
</evidence>
<evidence type="ECO:0000313" key="2">
    <source>
        <dbReference type="EMBL" id="SVC53289.1"/>
    </source>
</evidence>
<feature type="non-terminal residue" evidence="2">
    <location>
        <position position="48"/>
    </location>
</feature>
<keyword evidence="1" id="KW-1133">Transmembrane helix</keyword>
<feature type="transmembrane region" description="Helical" evidence="1">
    <location>
        <begin position="6"/>
        <end position="24"/>
    </location>
</feature>